<evidence type="ECO:0000313" key="1">
    <source>
        <dbReference type="EMBL" id="VVP33272.1"/>
    </source>
</evidence>
<proteinExistence type="predicted"/>
<evidence type="ECO:0000313" key="2">
    <source>
        <dbReference type="Proteomes" id="UP000375525"/>
    </source>
</evidence>
<dbReference type="Proteomes" id="UP000375525">
    <property type="component" value="Unassembled WGS sequence"/>
</dbReference>
<gene>
    <name evidence="1" type="ORF">PS880_04452</name>
</gene>
<dbReference type="AlphaFoldDB" id="A0A5E7N867"/>
<accession>A0A5E7N867</accession>
<name>A0A5E7N867_PSEFL</name>
<dbReference type="RefSeq" id="WP_191624725.1">
    <property type="nucleotide sequence ID" value="NZ_CABVIH010000024.1"/>
</dbReference>
<protein>
    <submittedName>
        <fullName evidence="1">Uncharacterized protein</fullName>
    </submittedName>
</protein>
<dbReference type="EMBL" id="CABVIH010000024">
    <property type="protein sequence ID" value="VVP33272.1"/>
    <property type="molecule type" value="Genomic_DNA"/>
</dbReference>
<organism evidence="1 2">
    <name type="scientific">Pseudomonas fluorescens</name>
    <dbReference type="NCBI Taxonomy" id="294"/>
    <lineage>
        <taxon>Bacteria</taxon>
        <taxon>Pseudomonadati</taxon>
        <taxon>Pseudomonadota</taxon>
        <taxon>Gammaproteobacteria</taxon>
        <taxon>Pseudomonadales</taxon>
        <taxon>Pseudomonadaceae</taxon>
        <taxon>Pseudomonas</taxon>
    </lineage>
</organism>
<sequence length="54" mass="5792">MKKKIARAKIGSVICSAAKNADGTLVWMLSKNGDIYISQKAVADATIDLAQIRN</sequence>
<reference evidence="1 2" key="1">
    <citation type="submission" date="2019-09" db="EMBL/GenBank/DDBJ databases">
        <authorList>
            <person name="Chandra G."/>
            <person name="Truman W A."/>
        </authorList>
    </citation>
    <scope>NUCLEOTIDE SEQUENCE [LARGE SCALE GENOMIC DNA]</scope>
    <source>
        <strain evidence="1">PS880</strain>
    </source>
</reference>